<evidence type="ECO:0000256" key="1">
    <source>
        <dbReference type="SAM" id="Phobius"/>
    </source>
</evidence>
<feature type="transmembrane region" description="Helical" evidence="1">
    <location>
        <begin position="15"/>
        <end position="33"/>
    </location>
</feature>
<proteinExistence type="predicted"/>
<dbReference type="AlphaFoldDB" id="A0A383EH59"/>
<sequence length="84" mass="9487">MDIPKIIDSIRTKNVKAIAYSILGLLVVIDFFIPRNKVHFFGDSIPGFWALFGLIACILIITVSKWIGNIGLLKDENYYGDLEE</sequence>
<feature type="transmembrane region" description="Helical" evidence="1">
    <location>
        <begin position="45"/>
        <end position="64"/>
    </location>
</feature>
<keyword evidence="1" id="KW-0472">Membrane</keyword>
<name>A0A383EH59_9ZZZZ</name>
<reference evidence="2" key="1">
    <citation type="submission" date="2018-05" db="EMBL/GenBank/DDBJ databases">
        <authorList>
            <person name="Lanie J.A."/>
            <person name="Ng W.-L."/>
            <person name="Kazmierczak K.M."/>
            <person name="Andrzejewski T.M."/>
            <person name="Davidsen T.M."/>
            <person name="Wayne K.J."/>
            <person name="Tettelin H."/>
            <person name="Glass J.I."/>
            <person name="Rusch D."/>
            <person name="Podicherti R."/>
            <person name="Tsui H.-C.T."/>
            <person name="Winkler M.E."/>
        </authorList>
    </citation>
    <scope>NUCLEOTIDE SEQUENCE</scope>
</reference>
<dbReference type="EMBL" id="UINC01225385">
    <property type="protein sequence ID" value="SVE55428.1"/>
    <property type="molecule type" value="Genomic_DNA"/>
</dbReference>
<keyword evidence="1" id="KW-1133">Transmembrane helix</keyword>
<protein>
    <submittedName>
        <fullName evidence="2">Uncharacterized protein</fullName>
    </submittedName>
</protein>
<keyword evidence="1" id="KW-0812">Transmembrane</keyword>
<gene>
    <name evidence="2" type="ORF">METZ01_LOCUS508282</name>
</gene>
<organism evidence="2">
    <name type="scientific">marine metagenome</name>
    <dbReference type="NCBI Taxonomy" id="408172"/>
    <lineage>
        <taxon>unclassified sequences</taxon>
        <taxon>metagenomes</taxon>
        <taxon>ecological metagenomes</taxon>
    </lineage>
</organism>
<accession>A0A383EH59</accession>
<evidence type="ECO:0000313" key="2">
    <source>
        <dbReference type="EMBL" id="SVE55428.1"/>
    </source>
</evidence>